<feature type="compositionally biased region" description="Basic and acidic residues" evidence="1">
    <location>
        <begin position="358"/>
        <end position="371"/>
    </location>
</feature>
<feature type="transmembrane region" description="Helical" evidence="2">
    <location>
        <begin position="161"/>
        <end position="179"/>
    </location>
</feature>
<feature type="compositionally biased region" description="Basic residues" evidence="1">
    <location>
        <begin position="263"/>
        <end position="272"/>
    </location>
</feature>
<feature type="compositionally biased region" description="Low complexity" evidence="1">
    <location>
        <begin position="49"/>
        <end position="80"/>
    </location>
</feature>
<reference evidence="3" key="1">
    <citation type="submission" date="2020-01" db="EMBL/GenBank/DDBJ databases">
        <authorList>
            <consortium name="DOE Joint Genome Institute"/>
            <person name="Haridas S."/>
            <person name="Albert R."/>
            <person name="Binder M."/>
            <person name="Bloem J."/>
            <person name="Labutti K."/>
            <person name="Salamov A."/>
            <person name="Andreopoulos B."/>
            <person name="Baker S.E."/>
            <person name="Barry K."/>
            <person name="Bills G."/>
            <person name="Bluhm B.H."/>
            <person name="Cannon C."/>
            <person name="Castanera R."/>
            <person name="Culley D.E."/>
            <person name="Daum C."/>
            <person name="Ezra D."/>
            <person name="Gonzalez J.B."/>
            <person name="Henrissat B."/>
            <person name="Kuo A."/>
            <person name="Liang C."/>
            <person name="Lipzen A."/>
            <person name="Lutzoni F."/>
            <person name="Magnuson J."/>
            <person name="Mondo S."/>
            <person name="Nolan M."/>
            <person name="Ohm R."/>
            <person name="Pangilinan J."/>
            <person name="Park H.-J."/>
            <person name="Ramirez L."/>
            <person name="Alfaro M."/>
            <person name="Sun H."/>
            <person name="Tritt A."/>
            <person name="Yoshinaga Y."/>
            <person name="Zwiers L.-H."/>
            <person name="Turgeon B.G."/>
            <person name="Goodwin S.B."/>
            <person name="Spatafora J.W."/>
            <person name="Crous P.W."/>
            <person name="Grigoriev I.V."/>
        </authorList>
    </citation>
    <scope>NUCLEOTIDE SEQUENCE</scope>
    <source>
        <strain evidence="3">P77</strain>
    </source>
</reference>
<evidence type="ECO:0000313" key="3">
    <source>
        <dbReference type="EMBL" id="KAF1835958.1"/>
    </source>
</evidence>
<keyword evidence="2" id="KW-1133">Transmembrane helix</keyword>
<feature type="region of interest" description="Disordered" evidence="1">
    <location>
        <begin position="126"/>
        <end position="158"/>
    </location>
</feature>
<evidence type="ECO:0000313" key="4">
    <source>
        <dbReference type="Proteomes" id="UP000800040"/>
    </source>
</evidence>
<keyword evidence="2" id="KW-0472">Membrane</keyword>
<gene>
    <name evidence="3" type="ORF">BDW02DRAFT_596904</name>
</gene>
<feature type="region of interest" description="Disordered" evidence="1">
    <location>
        <begin position="313"/>
        <end position="389"/>
    </location>
</feature>
<proteinExistence type="predicted"/>
<sequence>MSGLTWPSAARGSVPSNTTVSATSSLDSAPPATTVSMASSVTALTAPDSRVSFSSSVSDMTTTASGTGSSSANSTAATGSKRTTHVQITKTVTVTPAAVTGSKHTTHVQITKTVTVTPTAAVEYTHSPAPHETNTHTRRLDRESAISEDTTSSGSTNQGPIIGAIIGVIVAVLIMIVLVKCCKRSKRSRTKSRDVERGQPTPRRRYPYATELTDLGRTRHRNAPHRHPREPPASNPYGANPTDLALAYGWQTGPGTGLGIQVPRRHTTRRNRGPVSATSSFGMSPSRLAEANAWSTPFAADNFQSTRTYGGNSAPLQIPTRMPTRKPVPQARPLGRLPPVSYHTRYDRNAPVSPLTADDARYDHGGPRNYDDVSPLNSPIMPPVLRGRF</sequence>
<dbReference type="OrthoDB" id="3694371at2759"/>
<dbReference type="EMBL" id="ML975280">
    <property type="protein sequence ID" value="KAF1835958.1"/>
    <property type="molecule type" value="Genomic_DNA"/>
</dbReference>
<protein>
    <recommendedName>
        <fullName evidence="5">Mid2 domain-containing protein</fullName>
    </recommendedName>
</protein>
<accession>A0A6A5KFT8</accession>
<keyword evidence="4" id="KW-1185">Reference proteome</keyword>
<feature type="region of interest" description="Disordered" evidence="1">
    <location>
        <begin position="186"/>
        <end position="237"/>
    </location>
</feature>
<feature type="region of interest" description="Disordered" evidence="1">
    <location>
        <begin position="257"/>
        <end position="283"/>
    </location>
</feature>
<feature type="compositionally biased region" description="Polar residues" evidence="1">
    <location>
        <begin position="147"/>
        <end position="158"/>
    </location>
</feature>
<feature type="region of interest" description="Disordered" evidence="1">
    <location>
        <begin position="1"/>
        <end position="32"/>
    </location>
</feature>
<feature type="region of interest" description="Disordered" evidence="1">
    <location>
        <begin position="48"/>
        <end position="84"/>
    </location>
</feature>
<feature type="compositionally biased region" description="Basic and acidic residues" evidence="1">
    <location>
        <begin position="133"/>
        <end position="145"/>
    </location>
</feature>
<feature type="compositionally biased region" description="Polar residues" evidence="1">
    <location>
        <begin position="14"/>
        <end position="32"/>
    </location>
</feature>
<feature type="compositionally biased region" description="Basic residues" evidence="1">
    <location>
        <begin position="218"/>
        <end position="228"/>
    </location>
</feature>
<organism evidence="3 4">
    <name type="scientific">Decorospora gaudefroyi</name>
    <dbReference type="NCBI Taxonomy" id="184978"/>
    <lineage>
        <taxon>Eukaryota</taxon>
        <taxon>Fungi</taxon>
        <taxon>Dikarya</taxon>
        <taxon>Ascomycota</taxon>
        <taxon>Pezizomycotina</taxon>
        <taxon>Dothideomycetes</taxon>
        <taxon>Pleosporomycetidae</taxon>
        <taxon>Pleosporales</taxon>
        <taxon>Pleosporineae</taxon>
        <taxon>Pleosporaceae</taxon>
        <taxon>Decorospora</taxon>
    </lineage>
</organism>
<evidence type="ECO:0000256" key="2">
    <source>
        <dbReference type="SAM" id="Phobius"/>
    </source>
</evidence>
<dbReference type="Proteomes" id="UP000800040">
    <property type="component" value="Unassembled WGS sequence"/>
</dbReference>
<name>A0A6A5KFT8_9PLEO</name>
<evidence type="ECO:0000256" key="1">
    <source>
        <dbReference type="SAM" id="MobiDB-lite"/>
    </source>
</evidence>
<evidence type="ECO:0008006" key="5">
    <source>
        <dbReference type="Google" id="ProtNLM"/>
    </source>
</evidence>
<keyword evidence="2" id="KW-0812">Transmembrane</keyword>
<dbReference type="AlphaFoldDB" id="A0A6A5KFT8"/>